<evidence type="ECO:0000256" key="5">
    <source>
        <dbReference type="ARBA" id="ARBA00046062"/>
    </source>
</evidence>
<name>A0ABR4L7S4_9EURO</name>
<evidence type="ECO:0000313" key="9">
    <source>
        <dbReference type="Proteomes" id="UP001610444"/>
    </source>
</evidence>
<feature type="domain" description="UBX" evidence="7">
    <location>
        <begin position="248"/>
        <end position="329"/>
    </location>
</feature>
<comment type="subunit">
    <text evidence="3">Directly interacts with VCP. Interacts with UBQLN1. Forms a complex with VCP and UBQLN1.</text>
</comment>
<feature type="compositionally biased region" description="Basic and acidic residues" evidence="6">
    <location>
        <begin position="202"/>
        <end position="228"/>
    </location>
</feature>
<dbReference type="InterPro" id="IPR036249">
    <property type="entry name" value="Thioredoxin-like_sf"/>
</dbReference>
<dbReference type="PANTHER" id="PTHR46424">
    <property type="entry name" value="UBX DOMAIN-CONTAINING PROTEIN 4"/>
    <property type="match status" value="1"/>
</dbReference>
<dbReference type="PROSITE" id="PS50033">
    <property type="entry name" value="UBX"/>
    <property type="match status" value="1"/>
</dbReference>
<sequence length="439" mass="48286">MFFSGSLQEGIALAVQESKAVICFVQDDGQTSSTWQEEYFAGDEEFTRLLEARSVLLRITKESPEAGFLASVCPVSQYPTVVAIKNGMLREYIVPDVKIDEFRIRLTAVMEDRNLQTQVAGPSTDQPSYSQNQGADASPPRPPQAANQTATSATTIPPPAQTSSSQDQLSHGTARGREDEENTGDKGPAESSRRTAVQPPRKQPEHRAIQSANKPKESLKNDTKRETPASRPPGAEKPAQQSPSKPAPTPQEYRLQVRLFDGRSVRSTFSPSHTIRKDVRPWLDSQMEERKPYNLKHILTPLPNQTLTIAEEDQTLREIITGSTATFVMVPIKAYIEAYSESGSLPVRAVSSVYGIVSSVVGTAAGYVGSLLGYGQNQAAQPRPEPAHTSGSQSTGETPRRRPFGPNIRTLRDQMEGQDRSEFYNGNQLNFEPRGDDER</sequence>
<comment type="subcellular location">
    <subcellularLocation>
        <location evidence="1">Endoplasmic reticulum membrane</location>
        <topology evidence="1">Peripheral membrane protein</topology>
    </subcellularLocation>
</comment>
<evidence type="ECO:0000313" key="8">
    <source>
        <dbReference type="EMBL" id="KAL2860219.1"/>
    </source>
</evidence>
<dbReference type="InterPro" id="IPR029071">
    <property type="entry name" value="Ubiquitin-like_domsf"/>
</dbReference>
<keyword evidence="2" id="KW-0834">Unfolded protein response</keyword>
<dbReference type="Gene3D" id="3.40.30.10">
    <property type="entry name" value="Glutaredoxin"/>
    <property type="match status" value="1"/>
</dbReference>
<dbReference type="PANTHER" id="PTHR46424:SF1">
    <property type="entry name" value="UBX DOMAIN-CONTAINING PROTEIN 4"/>
    <property type="match status" value="1"/>
</dbReference>
<dbReference type="EMBL" id="JBFXLR010000002">
    <property type="protein sequence ID" value="KAL2860219.1"/>
    <property type="molecule type" value="Genomic_DNA"/>
</dbReference>
<dbReference type="SUPFAM" id="SSF54236">
    <property type="entry name" value="Ubiquitin-like"/>
    <property type="match status" value="1"/>
</dbReference>
<feature type="compositionally biased region" description="Low complexity" evidence="6">
    <location>
        <begin position="144"/>
        <end position="166"/>
    </location>
</feature>
<dbReference type="Pfam" id="PF23187">
    <property type="entry name" value="UBX7_N"/>
    <property type="match status" value="1"/>
</dbReference>
<dbReference type="CDD" id="cd01767">
    <property type="entry name" value="UBX"/>
    <property type="match status" value="1"/>
</dbReference>
<feature type="region of interest" description="Disordered" evidence="6">
    <location>
        <begin position="118"/>
        <end position="251"/>
    </location>
</feature>
<dbReference type="InterPro" id="IPR001012">
    <property type="entry name" value="UBX_dom"/>
</dbReference>
<gene>
    <name evidence="8" type="ORF">BJX68DRAFT_80430</name>
</gene>
<feature type="compositionally biased region" description="Basic and acidic residues" evidence="6">
    <location>
        <begin position="175"/>
        <end position="193"/>
    </location>
</feature>
<dbReference type="Proteomes" id="UP001610444">
    <property type="component" value="Unassembled WGS sequence"/>
</dbReference>
<evidence type="ECO:0000259" key="7">
    <source>
        <dbReference type="PROSITE" id="PS50033"/>
    </source>
</evidence>
<keyword evidence="9" id="KW-1185">Reference proteome</keyword>
<dbReference type="Pfam" id="PF00789">
    <property type="entry name" value="UBX"/>
    <property type="match status" value="1"/>
</dbReference>
<comment type="caution">
    <text evidence="8">The sequence shown here is derived from an EMBL/GenBank/DDBJ whole genome shotgun (WGS) entry which is preliminary data.</text>
</comment>
<accession>A0ABR4L7S4</accession>
<dbReference type="RefSeq" id="XP_070904910.1">
    <property type="nucleotide sequence ID" value="XM_071049784.1"/>
</dbReference>
<dbReference type="SUPFAM" id="SSF52833">
    <property type="entry name" value="Thioredoxin-like"/>
    <property type="match status" value="1"/>
</dbReference>
<evidence type="ECO:0000256" key="2">
    <source>
        <dbReference type="ARBA" id="ARBA00023230"/>
    </source>
</evidence>
<proteinExistence type="predicted"/>
<evidence type="ECO:0000256" key="4">
    <source>
        <dbReference type="ARBA" id="ARBA00041575"/>
    </source>
</evidence>
<reference evidence="8 9" key="1">
    <citation type="submission" date="2024-07" db="EMBL/GenBank/DDBJ databases">
        <title>Section-level genome sequencing and comparative genomics of Aspergillus sections Usti and Cavernicolus.</title>
        <authorList>
            <consortium name="Lawrence Berkeley National Laboratory"/>
            <person name="Nybo J.L."/>
            <person name="Vesth T.C."/>
            <person name="Theobald S."/>
            <person name="Frisvad J.C."/>
            <person name="Larsen T.O."/>
            <person name="Kjaerboelling I."/>
            <person name="Rothschild-Mancinelli K."/>
            <person name="Lyhne E.K."/>
            <person name="Kogle M.E."/>
            <person name="Barry K."/>
            <person name="Clum A."/>
            <person name="Na H."/>
            <person name="Ledsgaard L."/>
            <person name="Lin J."/>
            <person name="Lipzen A."/>
            <person name="Kuo A."/>
            <person name="Riley R."/>
            <person name="Mondo S."/>
            <person name="LaButti K."/>
            <person name="Haridas S."/>
            <person name="Pangalinan J."/>
            <person name="Salamov A.A."/>
            <person name="Simmons B.A."/>
            <person name="Magnuson J.K."/>
            <person name="Chen J."/>
            <person name="Drula E."/>
            <person name="Henrissat B."/>
            <person name="Wiebenga A."/>
            <person name="Lubbers R.J."/>
            <person name="Gomes A.C."/>
            <person name="Macurrencykelacurrency M.R."/>
            <person name="Stajich J."/>
            <person name="Grigoriev I.V."/>
            <person name="Mortensen U.H."/>
            <person name="De vries R.P."/>
            <person name="Baker S.E."/>
            <person name="Andersen M.R."/>
        </authorList>
    </citation>
    <scope>NUCLEOTIDE SEQUENCE [LARGE SCALE GENOMIC DNA]</scope>
    <source>
        <strain evidence="8 9">CBS 756.74</strain>
    </source>
</reference>
<comment type="function">
    <text evidence="5">Involved in endoplasmic reticulum-associated protein degradation (ERAD). Acts as a platform to recruit both UBQLN1 and VCP to the ER during ERAD.</text>
</comment>
<feature type="compositionally biased region" description="Basic and acidic residues" evidence="6">
    <location>
        <begin position="410"/>
        <end position="422"/>
    </location>
</feature>
<dbReference type="GeneID" id="98164948"/>
<feature type="compositionally biased region" description="Polar residues" evidence="6">
    <location>
        <begin position="118"/>
        <end position="135"/>
    </location>
</feature>
<dbReference type="Gene3D" id="3.10.20.90">
    <property type="entry name" value="Phosphatidylinositol 3-kinase Catalytic Subunit, Chain A, domain 1"/>
    <property type="match status" value="1"/>
</dbReference>
<evidence type="ECO:0000256" key="3">
    <source>
        <dbReference type="ARBA" id="ARBA00038812"/>
    </source>
</evidence>
<organism evidence="8 9">
    <name type="scientific">Aspergillus pseudodeflectus</name>
    <dbReference type="NCBI Taxonomy" id="176178"/>
    <lineage>
        <taxon>Eukaryota</taxon>
        <taxon>Fungi</taxon>
        <taxon>Dikarya</taxon>
        <taxon>Ascomycota</taxon>
        <taxon>Pezizomycotina</taxon>
        <taxon>Eurotiomycetes</taxon>
        <taxon>Eurotiomycetidae</taxon>
        <taxon>Eurotiales</taxon>
        <taxon>Aspergillaceae</taxon>
        <taxon>Aspergillus</taxon>
        <taxon>Aspergillus subgen. Nidulantes</taxon>
    </lineage>
</organism>
<evidence type="ECO:0000256" key="6">
    <source>
        <dbReference type="SAM" id="MobiDB-lite"/>
    </source>
</evidence>
<protein>
    <recommendedName>
        <fullName evidence="4">UBX domain-containing protein 2</fullName>
    </recommendedName>
</protein>
<feature type="region of interest" description="Disordered" evidence="6">
    <location>
        <begin position="377"/>
        <end position="439"/>
    </location>
</feature>
<evidence type="ECO:0000256" key="1">
    <source>
        <dbReference type="ARBA" id="ARBA00004406"/>
    </source>
</evidence>